<dbReference type="GO" id="GO:0006457">
    <property type="term" value="P:protein folding"/>
    <property type="evidence" value="ECO:0007669"/>
    <property type="project" value="InterPro"/>
</dbReference>
<evidence type="ECO:0000313" key="6">
    <source>
        <dbReference type="EMBL" id="EER10517.1"/>
    </source>
</evidence>
<sequence>MSLAEYMVWRARWTYRFGIRKEEYGPEEREYLTRRALKLSEEDWHMVDDTEREQLLEKRLYEGDNLQQYLKEKEREERARLEKSGAYKRYQRIKRAGPTSYNYNED</sequence>
<evidence type="ECO:0000256" key="5">
    <source>
        <dbReference type="ARBA" id="ARBA00023186"/>
    </source>
</evidence>
<keyword evidence="7" id="KW-1185">Reference proteome</keyword>
<dbReference type="PANTHER" id="PTHR44176">
    <property type="entry name" value="DNAJ HOMOLOG SUBFAMILY C MEMBER 25"/>
    <property type="match status" value="1"/>
</dbReference>
<dbReference type="OMA" id="LWIRESY"/>
<dbReference type="PANTHER" id="PTHR44176:SF1">
    <property type="entry name" value="DNAJ HOMOLOG SUBFAMILY C MEMBER 25"/>
    <property type="match status" value="1"/>
</dbReference>
<keyword evidence="4" id="KW-0472">Membrane</keyword>
<keyword evidence="3" id="KW-1133">Transmembrane helix</keyword>
<evidence type="ECO:0000256" key="3">
    <source>
        <dbReference type="ARBA" id="ARBA00022989"/>
    </source>
</evidence>
<dbReference type="InParanoid" id="C5KYE0"/>
<dbReference type="InterPro" id="IPR044632">
    <property type="entry name" value="DNAJC25-like"/>
</dbReference>
<evidence type="ECO:0000313" key="7">
    <source>
        <dbReference type="Proteomes" id="UP000007800"/>
    </source>
</evidence>
<dbReference type="RefSeq" id="XP_002778722.1">
    <property type="nucleotide sequence ID" value="XM_002778676.1"/>
</dbReference>
<evidence type="ECO:0000256" key="2">
    <source>
        <dbReference type="ARBA" id="ARBA00022692"/>
    </source>
</evidence>
<dbReference type="GeneID" id="9038552"/>
<dbReference type="EMBL" id="GG677382">
    <property type="protein sequence ID" value="EER10517.1"/>
    <property type="molecule type" value="Genomic_DNA"/>
</dbReference>
<gene>
    <name evidence="6" type="ORF">Pmar_PMAR005852</name>
</gene>
<dbReference type="Proteomes" id="UP000007800">
    <property type="component" value="Unassembled WGS sequence"/>
</dbReference>
<evidence type="ECO:0000256" key="4">
    <source>
        <dbReference type="ARBA" id="ARBA00023136"/>
    </source>
</evidence>
<dbReference type="GO" id="GO:0005789">
    <property type="term" value="C:endoplasmic reticulum membrane"/>
    <property type="evidence" value="ECO:0007669"/>
    <property type="project" value="TreeGrafter"/>
</dbReference>
<organism evidence="7">
    <name type="scientific">Perkinsus marinus (strain ATCC 50983 / TXsc)</name>
    <dbReference type="NCBI Taxonomy" id="423536"/>
    <lineage>
        <taxon>Eukaryota</taxon>
        <taxon>Sar</taxon>
        <taxon>Alveolata</taxon>
        <taxon>Perkinsozoa</taxon>
        <taxon>Perkinsea</taxon>
        <taxon>Perkinsida</taxon>
        <taxon>Perkinsidae</taxon>
        <taxon>Perkinsus</taxon>
    </lineage>
</organism>
<accession>C5KYE0</accession>
<keyword evidence="2" id="KW-0812">Transmembrane</keyword>
<dbReference type="AlphaFoldDB" id="C5KYE0"/>
<keyword evidence="5" id="KW-0143">Chaperone</keyword>
<dbReference type="OrthoDB" id="270167at2759"/>
<name>C5KYE0_PERM5</name>
<protein>
    <submittedName>
        <fullName evidence="6">Uncharacterized protein</fullName>
    </submittedName>
</protein>
<evidence type="ECO:0000256" key="1">
    <source>
        <dbReference type="ARBA" id="ARBA00004370"/>
    </source>
</evidence>
<comment type="subcellular location">
    <subcellularLocation>
        <location evidence="1">Membrane</location>
    </subcellularLocation>
</comment>
<proteinExistence type="predicted"/>
<reference evidence="6 7" key="1">
    <citation type="submission" date="2008-07" db="EMBL/GenBank/DDBJ databases">
        <authorList>
            <person name="El-Sayed N."/>
            <person name="Caler E."/>
            <person name="Inman J."/>
            <person name="Amedeo P."/>
            <person name="Hass B."/>
            <person name="Wortman J."/>
        </authorList>
    </citation>
    <scope>NUCLEOTIDE SEQUENCE [LARGE SCALE GENOMIC DNA]</scope>
    <source>
        <strain evidence="7">ATCC 50983 / TXsc</strain>
    </source>
</reference>